<dbReference type="PANTHER" id="PTHR42194">
    <property type="entry name" value="UPF0276 PROTEIN HI_1600"/>
    <property type="match status" value="1"/>
</dbReference>
<evidence type="ECO:0000313" key="1">
    <source>
        <dbReference type="EMBL" id="CAA6812395.1"/>
    </source>
</evidence>
<proteinExistence type="predicted"/>
<protein>
    <submittedName>
        <fullName evidence="1">Uncharacterized protein conserved in bacteria, NMA0228-like</fullName>
    </submittedName>
</protein>
<gene>
    <name evidence="1" type="ORF">HELGO_WM37848</name>
</gene>
<dbReference type="PANTHER" id="PTHR42194:SF1">
    <property type="entry name" value="UPF0276 PROTEIN HI_1600"/>
    <property type="match status" value="1"/>
</dbReference>
<dbReference type="InterPro" id="IPR007801">
    <property type="entry name" value="MbnB/TglH/ChrH"/>
</dbReference>
<dbReference type="SUPFAM" id="SSF51658">
    <property type="entry name" value="Xylose isomerase-like"/>
    <property type="match status" value="1"/>
</dbReference>
<accession>A0A6S6T7J2</accession>
<dbReference type="InterPro" id="IPR036237">
    <property type="entry name" value="Xyl_isomerase-like_sf"/>
</dbReference>
<organism evidence="1">
    <name type="scientific">uncultured Thiotrichaceae bacterium</name>
    <dbReference type="NCBI Taxonomy" id="298394"/>
    <lineage>
        <taxon>Bacteria</taxon>
        <taxon>Pseudomonadati</taxon>
        <taxon>Pseudomonadota</taxon>
        <taxon>Gammaproteobacteria</taxon>
        <taxon>Thiotrichales</taxon>
        <taxon>Thiotrichaceae</taxon>
        <taxon>environmental samples</taxon>
    </lineage>
</organism>
<reference evidence="1" key="1">
    <citation type="submission" date="2020-01" db="EMBL/GenBank/DDBJ databases">
        <authorList>
            <person name="Meier V. D."/>
            <person name="Meier V D."/>
        </authorList>
    </citation>
    <scope>NUCLEOTIDE SEQUENCE</scope>
    <source>
        <strain evidence="1">HLG_WM_MAG_07</strain>
    </source>
</reference>
<dbReference type="AlphaFoldDB" id="A0A6S6T7J2"/>
<name>A0A6S6T7J2_9GAMM</name>
<dbReference type="Pfam" id="PF05114">
    <property type="entry name" value="MbnB_TglH_ChrH"/>
    <property type="match status" value="1"/>
</dbReference>
<dbReference type="NCBIfam" id="NF003818">
    <property type="entry name" value="PRK05409.1"/>
    <property type="match status" value="1"/>
</dbReference>
<dbReference type="Gene3D" id="3.20.20.150">
    <property type="entry name" value="Divalent-metal-dependent TIM barrel enzymes"/>
    <property type="match status" value="1"/>
</dbReference>
<sequence length="285" mass="32550">MQNTQATSIQHQAGIGLRSQHINQILDNEIAVPWFELLVDNWLADGGLTRRYLDVITERYPLTLHGVGLSLGGTEPLDFSYLQKIKDTLQHTDALWYSEHLCFSQLQSHFSHDLLPLPYTEEAITHVVERIQQVQDFLGRQILIENVSAYLEYQHSRLSESEFITEIADAADCKLILDVNNFYVNQINHKHDALTEIQALPNERVEEIHLAGFADKGEYVVDAHNNPVAQGVWDLYEETLKLTGPVPTLIEWDNDIPELDILLAEKDKAQNYLNTHLTNTKQQCA</sequence>
<dbReference type="EMBL" id="CACVAY010000055">
    <property type="protein sequence ID" value="CAA6812395.1"/>
    <property type="molecule type" value="Genomic_DNA"/>
</dbReference>